<evidence type="ECO:0000256" key="6">
    <source>
        <dbReference type="RuleBase" id="RU003423"/>
    </source>
</evidence>
<keyword evidence="11" id="KW-1185">Reference proteome</keyword>
<dbReference type="InterPro" id="IPR036625">
    <property type="entry name" value="E3-bd_dom_sf"/>
</dbReference>
<dbReference type="RefSeq" id="WP_231488164.1">
    <property type="nucleotide sequence ID" value="NZ_BAAAZO010000014.1"/>
</dbReference>
<gene>
    <name evidence="10" type="ORF">GCM10022223_70510</name>
</gene>
<feature type="compositionally biased region" description="Low complexity" evidence="7">
    <location>
        <begin position="228"/>
        <end position="237"/>
    </location>
</feature>
<feature type="compositionally biased region" description="Low complexity" evidence="7">
    <location>
        <begin position="250"/>
        <end position="277"/>
    </location>
</feature>
<evidence type="ECO:0000256" key="5">
    <source>
        <dbReference type="ARBA" id="ARBA00023315"/>
    </source>
</evidence>
<dbReference type="SUPFAM" id="SSF51230">
    <property type="entry name" value="Single hybrid motif"/>
    <property type="match status" value="1"/>
</dbReference>
<dbReference type="Pfam" id="PF02817">
    <property type="entry name" value="E3_binding"/>
    <property type="match status" value="1"/>
</dbReference>
<dbReference type="InterPro" id="IPR050743">
    <property type="entry name" value="2-oxoacid_DH_E2_comp"/>
</dbReference>
<evidence type="ECO:0000259" key="9">
    <source>
        <dbReference type="PROSITE" id="PS51826"/>
    </source>
</evidence>
<organism evidence="10 11">
    <name type="scientific">Kineosporia mesophila</name>
    <dbReference type="NCBI Taxonomy" id="566012"/>
    <lineage>
        <taxon>Bacteria</taxon>
        <taxon>Bacillati</taxon>
        <taxon>Actinomycetota</taxon>
        <taxon>Actinomycetes</taxon>
        <taxon>Kineosporiales</taxon>
        <taxon>Kineosporiaceae</taxon>
        <taxon>Kineosporia</taxon>
    </lineage>
</organism>
<feature type="region of interest" description="Disordered" evidence="7">
    <location>
        <begin position="83"/>
        <end position="168"/>
    </location>
</feature>
<feature type="domain" description="Peripheral subunit-binding (PSBD)" evidence="9">
    <location>
        <begin position="173"/>
        <end position="210"/>
    </location>
</feature>
<evidence type="ECO:0000256" key="4">
    <source>
        <dbReference type="ARBA" id="ARBA00022823"/>
    </source>
</evidence>
<evidence type="ECO:0000256" key="3">
    <source>
        <dbReference type="ARBA" id="ARBA00022679"/>
    </source>
</evidence>
<dbReference type="Proteomes" id="UP001501074">
    <property type="component" value="Unassembled WGS sequence"/>
</dbReference>
<dbReference type="PROSITE" id="PS51826">
    <property type="entry name" value="PSBD"/>
    <property type="match status" value="1"/>
</dbReference>
<feature type="domain" description="Lipoyl-binding" evidence="8">
    <location>
        <begin position="1"/>
        <end position="76"/>
    </location>
</feature>
<sequence length="511" mass="52587">MADFLLPDLGEGLTEAEIVTWLVDVGDEVSVDQPVVEVETAKASVEVPVPFAGVVTVLHAEPGDVLAVGTPLITVAETRHWEPSFGGLREPGVEVAPPETDAAGGDENTGSGNVLVGYGTSAEGTPTPRRRRPLRRPGTQTTAPEAAAVTGAGTPSPAPRALPPGTETHALRVISPLVRRLARDAGIDLRQVSGSGPGGLILRADVEQTARTQTNQLPGPGDVPHPAPTTAKAASPGPASPGPASPAPLSPGTGSSESLRTAASPRPSSSPASAPSPDRGFERIALTGIRRMAAEKLSRSRREIPEATIWVDADATGLLEARAVLNGSSHGSAQGPSVSIVALLTRFTVAGLRRYPELNATVEGGEIHRHRAVHLGFAAQTDRGLVVPVVKDADLLSTRQLAGAIGAMAERAREGVLTPGDLSGGTFTVNNYGVFGTDGAAAIINHPEAAILGIGRIVERPWAVAGQVVARQVTQLTLSFDHRVCDGAVAGGFLRFVADCVERPVTALGDL</sequence>
<evidence type="ECO:0000259" key="8">
    <source>
        <dbReference type="PROSITE" id="PS50968"/>
    </source>
</evidence>
<dbReference type="Pfam" id="PF00364">
    <property type="entry name" value="Biotin_lipoyl"/>
    <property type="match status" value="1"/>
</dbReference>
<dbReference type="SUPFAM" id="SSF47005">
    <property type="entry name" value="Peripheral subunit-binding domain of 2-oxo acid dehydrogenase complex"/>
    <property type="match status" value="1"/>
</dbReference>
<dbReference type="InterPro" id="IPR003016">
    <property type="entry name" value="2-oxoA_DH_lipoyl-BS"/>
</dbReference>
<evidence type="ECO:0000256" key="2">
    <source>
        <dbReference type="ARBA" id="ARBA00007317"/>
    </source>
</evidence>
<dbReference type="PROSITE" id="PS00189">
    <property type="entry name" value="LIPOYL"/>
    <property type="match status" value="1"/>
</dbReference>
<keyword evidence="3 6" id="KW-0808">Transferase</keyword>
<dbReference type="PANTHER" id="PTHR43178:SF5">
    <property type="entry name" value="LIPOAMIDE ACYLTRANSFERASE COMPONENT OF BRANCHED-CHAIN ALPHA-KETO ACID DEHYDROGENASE COMPLEX, MITOCHONDRIAL"/>
    <property type="match status" value="1"/>
</dbReference>
<proteinExistence type="inferred from homology"/>
<protein>
    <recommendedName>
        <fullName evidence="6">Dihydrolipoamide acetyltransferase component of pyruvate dehydrogenase complex</fullName>
        <ecNumber evidence="6">2.3.1.-</ecNumber>
    </recommendedName>
</protein>
<dbReference type="Gene3D" id="2.40.50.100">
    <property type="match status" value="1"/>
</dbReference>
<dbReference type="EC" id="2.3.1.-" evidence="6"/>
<evidence type="ECO:0000256" key="7">
    <source>
        <dbReference type="SAM" id="MobiDB-lite"/>
    </source>
</evidence>
<dbReference type="Gene3D" id="4.10.320.10">
    <property type="entry name" value="E3-binding domain"/>
    <property type="match status" value="1"/>
</dbReference>
<dbReference type="InterPro" id="IPR004167">
    <property type="entry name" value="PSBD"/>
</dbReference>
<dbReference type="SUPFAM" id="SSF52777">
    <property type="entry name" value="CoA-dependent acyltransferases"/>
    <property type="match status" value="1"/>
</dbReference>
<comment type="similarity">
    <text evidence="2 6">Belongs to the 2-oxoacid dehydrogenase family.</text>
</comment>
<feature type="region of interest" description="Disordered" evidence="7">
    <location>
        <begin position="213"/>
        <end position="280"/>
    </location>
</feature>
<name>A0ABP7AUT1_9ACTN</name>
<dbReference type="CDD" id="cd06849">
    <property type="entry name" value="lipoyl_domain"/>
    <property type="match status" value="1"/>
</dbReference>
<dbReference type="EMBL" id="BAAAZO010000014">
    <property type="protein sequence ID" value="GAA3641169.1"/>
    <property type="molecule type" value="Genomic_DNA"/>
</dbReference>
<comment type="caution">
    <text evidence="10">The sequence shown here is derived from an EMBL/GenBank/DDBJ whole genome shotgun (WGS) entry which is preliminary data.</text>
</comment>
<dbReference type="InterPro" id="IPR000089">
    <property type="entry name" value="Biotin_lipoyl"/>
</dbReference>
<dbReference type="Pfam" id="PF00198">
    <property type="entry name" value="2-oxoacid_dh"/>
    <property type="match status" value="1"/>
</dbReference>
<dbReference type="InterPro" id="IPR023213">
    <property type="entry name" value="CAT-like_dom_sf"/>
</dbReference>
<evidence type="ECO:0000313" key="10">
    <source>
        <dbReference type="EMBL" id="GAA3641169.1"/>
    </source>
</evidence>
<comment type="cofactor">
    <cofactor evidence="1 6">
        <name>(R)-lipoate</name>
        <dbReference type="ChEBI" id="CHEBI:83088"/>
    </cofactor>
</comment>
<feature type="compositionally biased region" description="Pro residues" evidence="7">
    <location>
        <begin position="238"/>
        <end position="249"/>
    </location>
</feature>
<dbReference type="PROSITE" id="PS50968">
    <property type="entry name" value="BIOTINYL_LIPOYL"/>
    <property type="match status" value="1"/>
</dbReference>
<evidence type="ECO:0000256" key="1">
    <source>
        <dbReference type="ARBA" id="ARBA00001938"/>
    </source>
</evidence>
<dbReference type="Gene3D" id="3.30.559.10">
    <property type="entry name" value="Chloramphenicol acetyltransferase-like domain"/>
    <property type="match status" value="1"/>
</dbReference>
<keyword evidence="4 6" id="KW-0450">Lipoyl</keyword>
<dbReference type="InterPro" id="IPR011053">
    <property type="entry name" value="Single_hybrid_motif"/>
</dbReference>
<keyword evidence="5 6" id="KW-0012">Acyltransferase</keyword>
<dbReference type="PANTHER" id="PTHR43178">
    <property type="entry name" value="DIHYDROLIPOAMIDE ACETYLTRANSFERASE COMPONENT OF PYRUVATE DEHYDROGENASE COMPLEX"/>
    <property type="match status" value="1"/>
</dbReference>
<reference evidence="11" key="1">
    <citation type="journal article" date="2019" name="Int. J. Syst. Evol. Microbiol.">
        <title>The Global Catalogue of Microorganisms (GCM) 10K type strain sequencing project: providing services to taxonomists for standard genome sequencing and annotation.</title>
        <authorList>
            <consortium name="The Broad Institute Genomics Platform"/>
            <consortium name="The Broad Institute Genome Sequencing Center for Infectious Disease"/>
            <person name="Wu L."/>
            <person name="Ma J."/>
        </authorList>
    </citation>
    <scope>NUCLEOTIDE SEQUENCE [LARGE SCALE GENOMIC DNA]</scope>
    <source>
        <strain evidence="11">JCM 16902</strain>
    </source>
</reference>
<dbReference type="InterPro" id="IPR001078">
    <property type="entry name" value="2-oxoacid_DH_actylTfrase"/>
</dbReference>
<accession>A0ABP7AUT1</accession>
<evidence type="ECO:0000313" key="11">
    <source>
        <dbReference type="Proteomes" id="UP001501074"/>
    </source>
</evidence>